<dbReference type="InterPro" id="IPR001841">
    <property type="entry name" value="Znf_RING"/>
</dbReference>
<feature type="domain" description="PNPLA" evidence="8">
    <location>
        <begin position="446"/>
        <end position="624"/>
    </location>
</feature>
<evidence type="ECO:0000256" key="4">
    <source>
        <dbReference type="ARBA" id="ARBA00023098"/>
    </source>
</evidence>
<dbReference type="Proteomes" id="UP000186955">
    <property type="component" value="Unassembled WGS sequence"/>
</dbReference>
<accession>A0A1Q5T1M8</accession>
<dbReference type="GO" id="GO:0047499">
    <property type="term" value="F:calcium-independent phospholipase A2 activity"/>
    <property type="evidence" value="ECO:0007669"/>
    <property type="project" value="TreeGrafter"/>
</dbReference>
<dbReference type="PROSITE" id="PS51635">
    <property type="entry name" value="PNPLA"/>
    <property type="match status" value="1"/>
</dbReference>
<feature type="active site" description="Proton acceptor" evidence="6">
    <location>
        <position position="611"/>
    </location>
</feature>
<keyword evidence="6" id="KW-0378">Hydrolase</keyword>
<evidence type="ECO:0000256" key="6">
    <source>
        <dbReference type="PROSITE-ProRule" id="PRU01161"/>
    </source>
</evidence>
<keyword evidence="2 5" id="KW-0863">Zinc-finger</keyword>
<evidence type="ECO:0000256" key="2">
    <source>
        <dbReference type="ARBA" id="ARBA00022771"/>
    </source>
</evidence>
<dbReference type="STRING" id="1316194.A0A1Q5T1M8"/>
<feature type="active site" description="Nucleophile" evidence="6">
    <location>
        <position position="484"/>
    </location>
</feature>
<evidence type="ECO:0008006" key="11">
    <source>
        <dbReference type="Google" id="ProtNLM"/>
    </source>
</evidence>
<reference evidence="9 10" key="1">
    <citation type="submission" date="2016-10" db="EMBL/GenBank/DDBJ databases">
        <title>Genome sequence of the ascomycete fungus Penicillium subrubescens.</title>
        <authorList>
            <person name="De Vries R.P."/>
            <person name="Peng M."/>
            <person name="Dilokpimol A."/>
            <person name="Hilden K."/>
            <person name="Makela M.R."/>
            <person name="Grigoriev I."/>
            <person name="Riley R."/>
            <person name="Granchi Z."/>
        </authorList>
    </citation>
    <scope>NUCLEOTIDE SEQUENCE [LARGE SCALE GENOMIC DNA]</scope>
    <source>
        <strain evidence="9 10">CBS 132785</strain>
    </source>
</reference>
<comment type="caution">
    <text evidence="6">Lacks conserved residue(s) required for the propagation of feature annotation.</text>
</comment>
<feature type="domain" description="RING-type" evidence="7">
    <location>
        <begin position="381"/>
        <end position="427"/>
    </location>
</feature>
<dbReference type="Gene3D" id="3.40.1090.10">
    <property type="entry name" value="Cytosolic phospholipase A2 catalytic domain"/>
    <property type="match status" value="1"/>
</dbReference>
<dbReference type="GO" id="GO:0016020">
    <property type="term" value="C:membrane"/>
    <property type="evidence" value="ECO:0007669"/>
    <property type="project" value="TreeGrafter"/>
</dbReference>
<dbReference type="PROSITE" id="PS00518">
    <property type="entry name" value="ZF_RING_1"/>
    <property type="match status" value="1"/>
</dbReference>
<feature type="short sequence motif" description="DGA/G" evidence="6">
    <location>
        <begin position="611"/>
        <end position="613"/>
    </location>
</feature>
<dbReference type="PANTHER" id="PTHR24185:SF8">
    <property type="entry name" value="PNPLA DOMAIN-CONTAINING PROTEIN"/>
    <property type="match status" value="1"/>
</dbReference>
<dbReference type="CDD" id="cd07199">
    <property type="entry name" value="Pat17_PNPLA8_PNPLA9_like"/>
    <property type="match status" value="1"/>
</dbReference>
<comment type="caution">
    <text evidence="9">The sequence shown here is derived from an EMBL/GenBank/DDBJ whole genome shotgun (WGS) entry which is preliminary data.</text>
</comment>
<evidence type="ECO:0000313" key="10">
    <source>
        <dbReference type="Proteomes" id="UP000186955"/>
    </source>
</evidence>
<organism evidence="9 10">
    <name type="scientific">Penicillium subrubescens</name>
    <dbReference type="NCBI Taxonomy" id="1316194"/>
    <lineage>
        <taxon>Eukaryota</taxon>
        <taxon>Fungi</taxon>
        <taxon>Dikarya</taxon>
        <taxon>Ascomycota</taxon>
        <taxon>Pezizomycotina</taxon>
        <taxon>Eurotiomycetes</taxon>
        <taxon>Eurotiomycetidae</taxon>
        <taxon>Eurotiales</taxon>
        <taxon>Aspergillaceae</taxon>
        <taxon>Penicillium</taxon>
    </lineage>
</organism>
<evidence type="ECO:0000256" key="5">
    <source>
        <dbReference type="PROSITE-ProRule" id="PRU00175"/>
    </source>
</evidence>
<gene>
    <name evidence="9" type="ORF">PENSUB_11876</name>
</gene>
<dbReference type="SUPFAM" id="SSF52151">
    <property type="entry name" value="FabD/lysophospholipase-like"/>
    <property type="match status" value="1"/>
</dbReference>
<evidence type="ECO:0000259" key="8">
    <source>
        <dbReference type="PROSITE" id="PS51635"/>
    </source>
</evidence>
<feature type="short sequence motif" description="GXGXXG" evidence="6">
    <location>
        <begin position="450"/>
        <end position="455"/>
    </location>
</feature>
<dbReference type="EMBL" id="MNBE01000720">
    <property type="protein sequence ID" value="OKO94133.1"/>
    <property type="molecule type" value="Genomic_DNA"/>
</dbReference>
<evidence type="ECO:0000313" key="9">
    <source>
        <dbReference type="EMBL" id="OKO94133.1"/>
    </source>
</evidence>
<dbReference type="InterPro" id="IPR017907">
    <property type="entry name" value="Znf_RING_CS"/>
</dbReference>
<protein>
    <recommendedName>
        <fullName evidence="11">Calcium-independent phospholipase A2-gamma</fullName>
    </recommendedName>
</protein>
<dbReference type="GO" id="GO:0008270">
    <property type="term" value="F:zinc ion binding"/>
    <property type="evidence" value="ECO:0007669"/>
    <property type="project" value="UniProtKB-KW"/>
</dbReference>
<sequence>MAAWLDLVNDDGLWSLVDFSRLEELVQGLPHPKSQCPHLLYFVGGPSRIRALRALFPLNNVTRQGGTGLVNLHISTNTTCSRNPILFAESNLGLPKYKGQRGKPSSQSTKTSCKRHMVPLGDSSLSLEALQQIIHGQLLLPWTQIICLFIDSVLDRRAAQEFLAEPGRRLAFGKHPVMSSMRVVIVLTRQESSSSGTTESNIVEIGLETKEVIFLDLRRRSDLSDVAMFEPLRRLLQARLTQVRDEEENEGRLFSAVHLNAFWKASLMGEARFSNRGSLDLLAIARQGFPPACVQINHVRRHFDRFTAPSLSQEQMNEFIASALLMDAYPPGMHKGSTEIARYFENLVTQMTPLRSSAVIRRDCMQRFHQQYGQSVSSTVCLVCLFRPPEHMLPCQHGICENCLTIFGEPSHQAEYHIELSRCPICNDECGIIFRQLPPTKHPIILSLDGGGVRGIIQPGLLMVLETRLGVSIAEIVDLCVGTSVARKIFRGHSIPFFLRWLHWIGSAFNLFKGGRYDAQGLIEVLQDAVGPDRRIFDVSRASPVGCRVAVVASRAADGKACVIANYRGAGQRDPDAAYQFWTPGGELENPFLWQAYFSTQNLPGLGSLQDGGVRANNPLAIALRESSVIWPTAKKHDLLLSVGTGFSPSSAGSPKNSARKLHDGALPRLIQATLHSPCMDGAQGFAEALNYLPLSARSDVLRLDQAIPGPLPDLDDITQLPMLSSLAFTVSDELVRTMLASATFFFEMDEFPKNQGMLHCRGSVLCTHPRSAEIVHHVLTEFPGAARFQTGMGEYLGSVDLQDCCTGCGYFRKEIAFWVHSLEEEITIEIADMDFHHRIGGMPKSVHDLLANQKAYAPFGRPDHQMSVWPPNRRCYCMRGKKRRIQIEELSSKRRKM</sequence>
<keyword evidence="3" id="KW-0862">Zinc</keyword>
<dbReference type="GO" id="GO:0046486">
    <property type="term" value="P:glycerolipid metabolic process"/>
    <property type="evidence" value="ECO:0007669"/>
    <property type="project" value="UniProtKB-ARBA"/>
</dbReference>
<keyword evidence="4 6" id="KW-0443">Lipid metabolism</keyword>
<dbReference type="InterPro" id="IPR016035">
    <property type="entry name" value="Acyl_Trfase/lysoPLipase"/>
</dbReference>
<keyword evidence="10" id="KW-1185">Reference proteome</keyword>
<dbReference type="GO" id="GO:0016042">
    <property type="term" value="P:lipid catabolic process"/>
    <property type="evidence" value="ECO:0007669"/>
    <property type="project" value="UniProtKB-UniRule"/>
</dbReference>
<keyword evidence="6" id="KW-0442">Lipid degradation</keyword>
<name>A0A1Q5T1M8_9EURO</name>
<dbReference type="InterPro" id="IPR002641">
    <property type="entry name" value="PNPLA_dom"/>
</dbReference>
<dbReference type="PANTHER" id="PTHR24185">
    <property type="entry name" value="CALCIUM-INDEPENDENT PHOSPHOLIPASE A2-GAMMA"/>
    <property type="match status" value="1"/>
</dbReference>
<keyword evidence="1" id="KW-0479">Metal-binding</keyword>
<evidence type="ECO:0000256" key="3">
    <source>
        <dbReference type="ARBA" id="ARBA00022833"/>
    </source>
</evidence>
<evidence type="ECO:0000259" key="7">
    <source>
        <dbReference type="PROSITE" id="PS50089"/>
    </source>
</evidence>
<dbReference type="GO" id="GO:0019369">
    <property type="term" value="P:arachidonate metabolic process"/>
    <property type="evidence" value="ECO:0007669"/>
    <property type="project" value="TreeGrafter"/>
</dbReference>
<dbReference type="PROSITE" id="PS50089">
    <property type="entry name" value="ZF_RING_2"/>
    <property type="match status" value="1"/>
</dbReference>
<proteinExistence type="predicted"/>
<dbReference type="AlphaFoldDB" id="A0A1Q5T1M8"/>
<evidence type="ECO:0000256" key="1">
    <source>
        <dbReference type="ARBA" id="ARBA00022723"/>
    </source>
</evidence>